<dbReference type="PANTHER" id="PTHR34220">
    <property type="entry name" value="SENSOR HISTIDINE KINASE YPDA"/>
    <property type="match status" value="1"/>
</dbReference>
<feature type="transmembrane region" description="Helical" evidence="1">
    <location>
        <begin position="99"/>
        <end position="124"/>
    </location>
</feature>
<keyword evidence="3" id="KW-0418">Kinase</keyword>
<dbReference type="GO" id="GO:0016301">
    <property type="term" value="F:kinase activity"/>
    <property type="evidence" value="ECO:0007669"/>
    <property type="project" value="UniProtKB-KW"/>
</dbReference>
<protein>
    <submittedName>
        <fullName evidence="3">Histidine kinase</fullName>
    </submittedName>
</protein>
<proteinExistence type="predicted"/>
<gene>
    <name evidence="3" type="ORF">KEM10_12060</name>
</gene>
<keyword evidence="4" id="KW-1185">Reference proteome</keyword>
<evidence type="ECO:0000313" key="3">
    <source>
        <dbReference type="EMBL" id="MBS2099016.1"/>
    </source>
</evidence>
<feature type="transmembrane region" description="Helical" evidence="1">
    <location>
        <begin position="12"/>
        <end position="32"/>
    </location>
</feature>
<feature type="domain" description="Signal transduction histidine kinase internal region" evidence="2">
    <location>
        <begin position="181"/>
        <end position="255"/>
    </location>
</feature>
<evidence type="ECO:0000259" key="2">
    <source>
        <dbReference type="Pfam" id="PF06580"/>
    </source>
</evidence>
<dbReference type="Proteomes" id="UP000708576">
    <property type="component" value="Unassembled WGS sequence"/>
</dbReference>
<dbReference type="RefSeq" id="WP_212216256.1">
    <property type="nucleotide sequence ID" value="NZ_JAGUCO010000007.1"/>
</dbReference>
<accession>A0ABS5JX26</accession>
<feature type="transmembrane region" description="Helical" evidence="1">
    <location>
        <begin position="47"/>
        <end position="65"/>
    </location>
</feature>
<organism evidence="3 4">
    <name type="scientific">Carboxylicivirga linearis</name>
    <dbReference type="NCBI Taxonomy" id="1628157"/>
    <lineage>
        <taxon>Bacteria</taxon>
        <taxon>Pseudomonadati</taxon>
        <taxon>Bacteroidota</taxon>
        <taxon>Bacteroidia</taxon>
        <taxon>Marinilabiliales</taxon>
        <taxon>Marinilabiliaceae</taxon>
        <taxon>Carboxylicivirga</taxon>
    </lineage>
</organism>
<keyword evidence="1" id="KW-0472">Membrane</keyword>
<keyword evidence="3" id="KW-0808">Transferase</keyword>
<feature type="transmembrane region" description="Helical" evidence="1">
    <location>
        <begin position="136"/>
        <end position="159"/>
    </location>
</feature>
<dbReference type="EMBL" id="JAGUCO010000007">
    <property type="protein sequence ID" value="MBS2099016.1"/>
    <property type="molecule type" value="Genomic_DNA"/>
</dbReference>
<dbReference type="PANTHER" id="PTHR34220:SF7">
    <property type="entry name" value="SENSOR HISTIDINE KINASE YPDA"/>
    <property type="match status" value="1"/>
</dbReference>
<dbReference type="InterPro" id="IPR010559">
    <property type="entry name" value="Sig_transdc_His_kin_internal"/>
</dbReference>
<name>A0ABS5JX26_9BACT</name>
<reference evidence="3 4" key="1">
    <citation type="journal article" date="2015" name="Int. J. Syst. Evol. Microbiol.">
        <title>Carboxylicivirga linearis sp. nov., isolated from a sea cucumber culture pond.</title>
        <authorList>
            <person name="Wang F.Q."/>
            <person name="Zhou Y.X."/>
            <person name="Lin X.Z."/>
            <person name="Chen G.J."/>
            <person name="Du Z.J."/>
        </authorList>
    </citation>
    <scope>NUCLEOTIDE SEQUENCE [LARGE SCALE GENOMIC DNA]</scope>
    <source>
        <strain evidence="3 4">FB218</strain>
    </source>
</reference>
<keyword evidence="1" id="KW-0812">Transmembrane</keyword>
<evidence type="ECO:0000313" key="4">
    <source>
        <dbReference type="Proteomes" id="UP000708576"/>
    </source>
</evidence>
<keyword evidence="1" id="KW-1133">Transmembrane helix</keyword>
<evidence type="ECO:0000256" key="1">
    <source>
        <dbReference type="SAM" id="Phobius"/>
    </source>
</evidence>
<sequence length="364" mass="42145">MKKNNTTLNKWLRFLLPIPTGIIVYILILLVFDTLNQLGSHFFSNEVAVTIIFSFILLEVQRLVLNYTLHKYPIKILDASTNESEQNETSKASGASTRIIIISLISLTISILIISILVFLYFTYILQLTDIQRELIVFNGVFGIVSVVYAIIHVSTSFLETNKQINYIRERELRKSLEHDLENYKLQINPQLLYDSLENLISIVKQDKKMAESIIQHLSGIYRYILDTRHIELVSVAEELSNLNSLIYILNIKYNGAIRITDKLDDECNYQQIVPGTISTLLTEVCNRSIINQYQPLEVNLSGVDKHLIFKATNNPKITLESMNHWNIKHLNKAYDYFSSQRPEIFEEDKEININIPLFEIEEE</sequence>
<dbReference type="InterPro" id="IPR050640">
    <property type="entry name" value="Bact_2-comp_sensor_kinase"/>
</dbReference>
<dbReference type="Pfam" id="PF06580">
    <property type="entry name" value="His_kinase"/>
    <property type="match status" value="1"/>
</dbReference>
<comment type="caution">
    <text evidence="3">The sequence shown here is derived from an EMBL/GenBank/DDBJ whole genome shotgun (WGS) entry which is preliminary data.</text>
</comment>